<dbReference type="Pfam" id="PF00990">
    <property type="entry name" value="GGDEF"/>
    <property type="match status" value="1"/>
</dbReference>
<dbReference type="CDD" id="cd01948">
    <property type="entry name" value="EAL"/>
    <property type="match status" value="1"/>
</dbReference>
<organism evidence="3 4">
    <name type="scientific">Cryobacterium sinapicolor</name>
    <dbReference type="NCBI Taxonomy" id="1259236"/>
    <lineage>
        <taxon>Bacteria</taxon>
        <taxon>Bacillati</taxon>
        <taxon>Actinomycetota</taxon>
        <taxon>Actinomycetes</taxon>
        <taxon>Micrococcales</taxon>
        <taxon>Microbacteriaceae</taxon>
        <taxon>Cryobacterium</taxon>
    </lineage>
</organism>
<reference evidence="3 4" key="1">
    <citation type="submission" date="2019-03" db="EMBL/GenBank/DDBJ databases">
        <title>Genomics of glacier-inhabiting Cryobacterium strains.</title>
        <authorList>
            <person name="Liu Q."/>
            <person name="Xin Y.-H."/>
        </authorList>
    </citation>
    <scope>NUCLEOTIDE SEQUENCE [LARGE SCALE GENOMIC DNA]</scope>
    <source>
        <strain evidence="3 4">TMT1-23-1</strain>
    </source>
</reference>
<proteinExistence type="predicted"/>
<dbReference type="CDD" id="cd01949">
    <property type="entry name" value="GGDEF"/>
    <property type="match status" value="1"/>
</dbReference>
<dbReference type="PROSITE" id="PS50883">
    <property type="entry name" value="EAL"/>
    <property type="match status" value="1"/>
</dbReference>
<name>A0ABY2JBM0_9MICO</name>
<dbReference type="EMBL" id="SOGQ01000032">
    <property type="protein sequence ID" value="TFD01434.1"/>
    <property type="molecule type" value="Genomic_DNA"/>
</dbReference>
<dbReference type="PANTHER" id="PTHR44757:SF2">
    <property type="entry name" value="BIOFILM ARCHITECTURE MAINTENANCE PROTEIN MBAA"/>
    <property type="match status" value="1"/>
</dbReference>
<dbReference type="SUPFAM" id="SSF141868">
    <property type="entry name" value="EAL domain-like"/>
    <property type="match status" value="1"/>
</dbReference>
<feature type="domain" description="EAL" evidence="1">
    <location>
        <begin position="326"/>
        <end position="579"/>
    </location>
</feature>
<dbReference type="InterPro" id="IPR001633">
    <property type="entry name" value="EAL_dom"/>
</dbReference>
<dbReference type="InterPro" id="IPR000160">
    <property type="entry name" value="GGDEF_dom"/>
</dbReference>
<dbReference type="Gene3D" id="3.30.70.270">
    <property type="match status" value="1"/>
</dbReference>
<dbReference type="Pfam" id="PF00563">
    <property type="entry name" value="EAL"/>
    <property type="match status" value="1"/>
</dbReference>
<comment type="caution">
    <text evidence="3">The sequence shown here is derived from an EMBL/GenBank/DDBJ whole genome shotgun (WGS) entry which is preliminary data.</text>
</comment>
<dbReference type="NCBIfam" id="TIGR00254">
    <property type="entry name" value="GGDEF"/>
    <property type="match status" value="1"/>
</dbReference>
<evidence type="ECO:0000259" key="1">
    <source>
        <dbReference type="PROSITE" id="PS50883"/>
    </source>
</evidence>
<dbReference type="PROSITE" id="PS50887">
    <property type="entry name" value="GGDEF"/>
    <property type="match status" value="1"/>
</dbReference>
<accession>A0ABY2JBM0</accession>
<dbReference type="SMART" id="SM00052">
    <property type="entry name" value="EAL"/>
    <property type="match status" value="1"/>
</dbReference>
<dbReference type="InterPro" id="IPR035919">
    <property type="entry name" value="EAL_sf"/>
</dbReference>
<dbReference type="Gene3D" id="3.20.20.450">
    <property type="entry name" value="EAL domain"/>
    <property type="match status" value="1"/>
</dbReference>
<sequence length="597" mass="64587">MSSIRDTDLGRADPVGCLTDLATSVQQVSATTPVTEIDRVFRADQQLRSLVVHEDGICFLLTREQVEFTLTGRLGYGRGLHARSTAIQMVPENSFALPGQMSLANAAQRVLELPEGNRYRDVLVLTDEGPRVVSVSQIFERLSAEFRYAALHDPLTGLPNRRQLEESGATSIEGSVDITRIAVLYIDLDGFKAINDTFGHQAGDEILIGFADRLRHLVRPTDLLARLGGDEFAVLLVDVDEAQLLAIADRVVLGASVPFVCDGHLLHVSASVGIAMAGDVAAERELSRLDVLLRHADGAMLKAKQAGKRQVARLDGHGEAAPIVRNALIRRRLPKAFETLSFTLHYQPQMDLSSGDCSAVEALLRWTDPVLGAVSPAEFIPIMELSGDIHRIGQRVINEACAQARVWLDAGTPRRIAVNVSPLQLAARTIVPELVSALHRHAVPAHLIEVEITEGAAITDLPRAIGQLQQLREAGISIALDDYGTGFSSLALLRSLPLTTVKIDKTFVDNIDSSPSDALLVGGIIDTAHAIGLTVTAEGVERQSQLQLLRDLRCDTVQGYLISRPVAPEDLPQRCSVSSSTTLRAVPLDPKGRIESS</sequence>
<dbReference type="InterPro" id="IPR043128">
    <property type="entry name" value="Rev_trsase/Diguanyl_cyclase"/>
</dbReference>
<protein>
    <submittedName>
        <fullName evidence="3">EAL domain-containing protein</fullName>
    </submittedName>
</protein>
<dbReference type="SMART" id="SM00267">
    <property type="entry name" value="GGDEF"/>
    <property type="match status" value="1"/>
</dbReference>
<evidence type="ECO:0000313" key="4">
    <source>
        <dbReference type="Proteomes" id="UP000297853"/>
    </source>
</evidence>
<feature type="domain" description="GGDEF" evidence="2">
    <location>
        <begin position="179"/>
        <end position="316"/>
    </location>
</feature>
<keyword evidence="4" id="KW-1185">Reference proteome</keyword>
<dbReference type="PANTHER" id="PTHR44757">
    <property type="entry name" value="DIGUANYLATE CYCLASE DGCP"/>
    <property type="match status" value="1"/>
</dbReference>
<dbReference type="SUPFAM" id="SSF55073">
    <property type="entry name" value="Nucleotide cyclase"/>
    <property type="match status" value="1"/>
</dbReference>
<dbReference type="InterPro" id="IPR052155">
    <property type="entry name" value="Biofilm_reg_signaling"/>
</dbReference>
<dbReference type="InterPro" id="IPR029787">
    <property type="entry name" value="Nucleotide_cyclase"/>
</dbReference>
<dbReference type="Proteomes" id="UP000297853">
    <property type="component" value="Unassembled WGS sequence"/>
</dbReference>
<gene>
    <name evidence="3" type="ORF">E3T28_06710</name>
</gene>
<evidence type="ECO:0000313" key="3">
    <source>
        <dbReference type="EMBL" id="TFD01434.1"/>
    </source>
</evidence>
<evidence type="ECO:0000259" key="2">
    <source>
        <dbReference type="PROSITE" id="PS50887"/>
    </source>
</evidence>